<evidence type="ECO:0008006" key="5">
    <source>
        <dbReference type="Google" id="ProtNLM"/>
    </source>
</evidence>
<dbReference type="RefSeq" id="WP_005814944.1">
    <property type="nucleotide sequence ID" value="NZ_CABKQQ010000054.1"/>
</dbReference>
<reference evidence="2" key="1">
    <citation type="submission" date="2014-07" db="EMBL/GenBank/DDBJ databases">
        <authorList>
            <person name="Hornung V.Bastian."/>
        </authorList>
    </citation>
    <scope>NUCLEOTIDE SEQUENCE</scope>
    <source>
        <strain evidence="2">PCE-S</strain>
    </source>
</reference>
<organism evidence="2">
    <name type="scientific">Desulfitobacterium hafniense</name>
    <name type="common">Desulfitobacterium frappieri</name>
    <dbReference type="NCBI Taxonomy" id="49338"/>
    <lineage>
        <taxon>Bacteria</taxon>
        <taxon>Bacillati</taxon>
        <taxon>Bacillota</taxon>
        <taxon>Clostridia</taxon>
        <taxon>Eubacteriales</taxon>
        <taxon>Desulfitobacteriaceae</taxon>
        <taxon>Desulfitobacterium</taxon>
    </lineage>
</organism>
<evidence type="ECO:0000313" key="2">
    <source>
        <dbReference type="EMBL" id="CDX00134.1"/>
    </source>
</evidence>
<dbReference type="EMBL" id="LK996017">
    <property type="protein sequence ID" value="CDX00134.1"/>
    <property type="molecule type" value="Genomic_DNA"/>
</dbReference>
<feature type="transmembrane region" description="Helical" evidence="1">
    <location>
        <begin position="9"/>
        <end position="27"/>
    </location>
</feature>
<gene>
    <name evidence="3" type="ORF">AT727_15000</name>
    <name evidence="2" type="ORF">DPCES_0247</name>
</gene>
<dbReference type="AlphaFoldDB" id="A0A098AUL1"/>
<protein>
    <recommendedName>
        <fullName evidence="5">DUF2178 domain-containing protein</fullName>
    </recommendedName>
</protein>
<dbReference type="EMBL" id="LOCK01000002">
    <property type="protein sequence ID" value="KTE93316.1"/>
    <property type="molecule type" value="Genomic_DNA"/>
</dbReference>
<dbReference type="Proteomes" id="UP000054623">
    <property type="component" value="Unassembled WGS sequence"/>
</dbReference>
<keyword evidence="1" id="KW-0472">Membrane</keyword>
<dbReference type="PATRIC" id="fig|49338.4.peg.264"/>
<name>A0A098AUL1_DESHA</name>
<evidence type="ECO:0000313" key="3">
    <source>
        <dbReference type="EMBL" id="KTE93316.1"/>
    </source>
</evidence>
<evidence type="ECO:0000313" key="4">
    <source>
        <dbReference type="Proteomes" id="UP000054623"/>
    </source>
</evidence>
<evidence type="ECO:0000256" key="1">
    <source>
        <dbReference type="SAM" id="Phobius"/>
    </source>
</evidence>
<proteinExistence type="predicted"/>
<feature type="transmembrane region" description="Helical" evidence="1">
    <location>
        <begin position="95"/>
        <end position="113"/>
    </location>
</feature>
<reference evidence="3 4" key="2">
    <citation type="submission" date="2015-12" db="EMBL/GenBank/DDBJ databases">
        <title>Draft Genome Sequence of Desulfitobacterium hafniense Strain DH, a Sulfate-reducing Bacterium Isolated from Paddy Soils.</title>
        <authorList>
            <person name="Bao P."/>
            <person name="Zhang X."/>
            <person name="Li G."/>
        </authorList>
    </citation>
    <scope>NUCLEOTIDE SEQUENCE [LARGE SCALE GENOMIC DNA]</scope>
    <source>
        <strain evidence="3 4">DH</strain>
    </source>
</reference>
<keyword evidence="1" id="KW-0812">Transmembrane</keyword>
<keyword evidence="1" id="KW-1133">Transmembrane helix</keyword>
<sequence length="145" mass="15988">MKNDSVKKYMGLTVLGLVLLAVGLGLIKWQGDAEGMLRTLPYICVGVGAGVFGSNLGTAIKLRQFKKHPETARQVEIEEKDERNIAISNQAKAKAYDLMLVLYSALLLGFALMQVALQVILALVGAYLLVVFTMVYYLAKYQKEM</sequence>
<dbReference type="OrthoDB" id="2194123at2"/>
<accession>A0A098AUL1</accession>
<feature type="transmembrane region" description="Helical" evidence="1">
    <location>
        <begin position="119"/>
        <end position="139"/>
    </location>
</feature>
<feature type="transmembrane region" description="Helical" evidence="1">
    <location>
        <begin position="39"/>
        <end position="60"/>
    </location>
</feature>